<sequence>MKKGWIHIKRFWNNEEGLGTLEMLLILAIIVIIAIAFRKWIVSWVNRLFTETNSDIQNTKTIVPNTPSP</sequence>
<dbReference type="Proteomes" id="UP001631969">
    <property type="component" value="Unassembled WGS sequence"/>
</dbReference>
<keyword evidence="2" id="KW-1185">Reference proteome</keyword>
<proteinExistence type="predicted"/>
<accession>A0ACC7NXD7</accession>
<gene>
    <name evidence="1" type="ORF">ACI1P1_00310</name>
</gene>
<evidence type="ECO:0000313" key="2">
    <source>
        <dbReference type="Proteomes" id="UP001631969"/>
    </source>
</evidence>
<comment type="caution">
    <text evidence="1">The sequence shown here is derived from an EMBL/GenBank/DDBJ whole genome shotgun (WGS) entry which is preliminary data.</text>
</comment>
<organism evidence="1 2">
    <name type="scientific">Paenibacillus mesotrionivorans</name>
    <dbReference type="NCBI Taxonomy" id="3160968"/>
    <lineage>
        <taxon>Bacteria</taxon>
        <taxon>Bacillati</taxon>
        <taxon>Bacillota</taxon>
        <taxon>Bacilli</taxon>
        <taxon>Bacillales</taxon>
        <taxon>Paenibacillaceae</taxon>
        <taxon>Paenibacillus</taxon>
    </lineage>
</organism>
<name>A0ACC7NXD7_9BACL</name>
<dbReference type="EMBL" id="JBJURJ010000001">
    <property type="protein sequence ID" value="MFM9326727.1"/>
    <property type="molecule type" value="Genomic_DNA"/>
</dbReference>
<protein>
    <submittedName>
        <fullName evidence="1">Flp1 family type IVb pilin</fullName>
    </submittedName>
</protein>
<reference evidence="1" key="1">
    <citation type="submission" date="2024-12" db="EMBL/GenBank/DDBJ databases">
        <authorList>
            <person name="Wu N."/>
        </authorList>
    </citation>
    <scope>NUCLEOTIDE SEQUENCE</scope>
    <source>
        <strain evidence="1">P15</strain>
    </source>
</reference>
<evidence type="ECO:0000313" key="1">
    <source>
        <dbReference type="EMBL" id="MFM9326727.1"/>
    </source>
</evidence>